<gene>
    <name evidence="1" type="ORF">DFQ12_0798</name>
</gene>
<dbReference type="RefSeq" id="WP_120257679.1">
    <property type="nucleotide sequence ID" value="NZ_RAPY01000001.1"/>
</dbReference>
<dbReference type="AlphaFoldDB" id="A0A420BGT7"/>
<evidence type="ECO:0000313" key="1">
    <source>
        <dbReference type="EMBL" id="RKE55954.1"/>
    </source>
</evidence>
<keyword evidence="2" id="KW-1185">Reference proteome</keyword>
<organism evidence="1 2">
    <name type="scientific">Sphingobacterium detergens</name>
    <dbReference type="NCBI Taxonomy" id="1145106"/>
    <lineage>
        <taxon>Bacteria</taxon>
        <taxon>Pseudomonadati</taxon>
        <taxon>Bacteroidota</taxon>
        <taxon>Sphingobacteriia</taxon>
        <taxon>Sphingobacteriales</taxon>
        <taxon>Sphingobacteriaceae</taxon>
        <taxon>Sphingobacterium</taxon>
    </lineage>
</organism>
<dbReference type="EMBL" id="RAPY01000001">
    <property type="protein sequence ID" value="RKE55954.1"/>
    <property type="molecule type" value="Genomic_DNA"/>
</dbReference>
<dbReference type="Proteomes" id="UP000286246">
    <property type="component" value="Unassembled WGS sequence"/>
</dbReference>
<name>A0A420BGT7_SPHD1</name>
<protein>
    <submittedName>
        <fullName evidence="1">Uncharacterized protein</fullName>
    </submittedName>
</protein>
<evidence type="ECO:0000313" key="2">
    <source>
        <dbReference type="Proteomes" id="UP000286246"/>
    </source>
</evidence>
<dbReference type="OrthoDB" id="657665at2"/>
<sequence length="172" mass="20393">MKINYSFGVFLYAYLHQIDLSLDRSRWEPLDNLRDFYRSQISPQKVAIYLVDNLGLDVKKLNNLIFIGEESLWDKIKDSLLSSFKRDVILEDDKVYFLCQKLLLLDNFLADGEQVHKLEIEKLRIEFSKLNYGTVKFKLAKKDRLKANNIEHFLQNEILSTIKICEFNKGYF</sequence>
<accession>A0A420BGT7</accession>
<reference evidence="1 2" key="1">
    <citation type="submission" date="2018-09" db="EMBL/GenBank/DDBJ databases">
        <title>Genomic Encyclopedia of Type Strains, Phase III (KMG-III): the genomes of soil and plant-associated and newly described type strains.</title>
        <authorList>
            <person name="Whitman W."/>
        </authorList>
    </citation>
    <scope>NUCLEOTIDE SEQUENCE [LARGE SCALE GENOMIC DNA]</scope>
    <source>
        <strain evidence="1 2">CECT 7938</strain>
    </source>
</reference>
<comment type="caution">
    <text evidence="1">The sequence shown here is derived from an EMBL/GenBank/DDBJ whole genome shotgun (WGS) entry which is preliminary data.</text>
</comment>
<proteinExistence type="predicted"/>